<dbReference type="InterPro" id="IPR005302">
    <property type="entry name" value="MoCF_Sase_C"/>
</dbReference>
<name>A0A4R6DRT5_9RHOO</name>
<dbReference type="PANTHER" id="PTHR30212:SF2">
    <property type="entry name" value="PROTEIN YIIM"/>
    <property type="match status" value="1"/>
</dbReference>
<dbReference type="InterPro" id="IPR005163">
    <property type="entry name" value="Tri_helical_YiiM-like"/>
</dbReference>
<dbReference type="GO" id="GO:0030170">
    <property type="term" value="F:pyridoxal phosphate binding"/>
    <property type="evidence" value="ECO:0007669"/>
    <property type="project" value="InterPro"/>
</dbReference>
<evidence type="ECO:0000313" key="3">
    <source>
        <dbReference type="EMBL" id="TDN47747.1"/>
    </source>
</evidence>
<accession>A0A4R6DRT5</accession>
<reference evidence="3 4" key="1">
    <citation type="submission" date="2019-03" db="EMBL/GenBank/DDBJ databases">
        <title>Genomic Encyclopedia of Type Strains, Phase IV (KMG-IV): sequencing the most valuable type-strain genomes for metagenomic binning, comparative biology and taxonomic classification.</title>
        <authorList>
            <person name="Goeker M."/>
        </authorList>
    </citation>
    <scope>NUCLEOTIDE SEQUENCE [LARGE SCALE GENOMIC DNA]</scope>
    <source>
        <strain evidence="3 4">DSM 12121</strain>
    </source>
</reference>
<keyword evidence="4" id="KW-1185">Reference proteome</keyword>
<dbReference type="EMBL" id="SNVV01000018">
    <property type="protein sequence ID" value="TDN47747.1"/>
    <property type="molecule type" value="Genomic_DNA"/>
</dbReference>
<dbReference type="PANTHER" id="PTHR30212">
    <property type="entry name" value="PROTEIN YIIM"/>
    <property type="match status" value="1"/>
</dbReference>
<evidence type="ECO:0000259" key="2">
    <source>
        <dbReference type="PROSITE" id="PS51340"/>
    </source>
</evidence>
<dbReference type="InterPro" id="IPR052353">
    <property type="entry name" value="Benzoxazolinone_Detox_Enz"/>
</dbReference>
<evidence type="ECO:0000256" key="1">
    <source>
        <dbReference type="SAM" id="MobiDB-lite"/>
    </source>
</evidence>
<protein>
    <submittedName>
        <fullName evidence="3">MOSC domain-containing protein YiiM</fullName>
    </submittedName>
</protein>
<proteinExistence type="predicted"/>
<dbReference type="AlphaFoldDB" id="A0A4R6DRT5"/>
<dbReference type="GO" id="GO:0030151">
    <property type="term" value="F:molybdenum ion binding"/>
    <property type="evidence" value="ECO:0007669"/>
    <property type="project" value="InterPro"/>
</dbReference>
<dbReference type="GO" id="GO:0003824">
    <property type="term" value="F:catalytic activity"/>
    <property type="evidence" value="ECO:0007669"/>
    <property type="project" value="InterPro"/>
</dbReference>
<feature type="region of interest" description="Disordered" evidence="1">
    <location>
        <begin position="36"/>
        <end position="56"/>
    </location>
</feature>
<sequence>MDRVQVFVGRIAPLATAPTVSSAIVKQAADAPLWLGPDGLAGDQQADSQHHGGPDRALHHYPAEHYPWWRQRYPGAAARFQPGGFGENLALAGWREDMVHIGDVFRWGEALLQLSQPRSPCFKLDHHLGLPGLARLMQQEARCGWLYRVLQPGRITPGADFALERRGKGPSVHEAMRIMYGGTAGPGAWRELLAAEGLAASWRHTLEKRLAGGGIESWDKRLDGPGPAHAAGA</sequence>
<dbReference type="InterPro" id="IPR011037">
    <property type="entry name" value="Pyrv_Knase-like_insert_dom_sf"/>
</dbReference>
<comment type="caution">
    <text evidence="3">The sequence shown here is derived from an EMBL/GenBank/DDBJ whole genome shotgun (WGS) entry which is preliminary data.</text>
</comment>
<feature type="domain" description="MOSC" evidence="2">
    <location>
        <begin position="27"/>
        <end position="164"/>
    </location>
</feature>
<dbReference type="Gene3D" id="2.40.33.20">
    <property type="entry name" value="PK beta-barrel domain-like"/>
    <property type="match status" value="1"/>
</dbReference>
<dbReference type="RefSeq" id="WP_133594041.1">
    <property type="nucleotide sequence ID" value="NZ_SNVV01000018.1"/>
</dbReference>
<evidence type="ECO:0000313" key="4">
    <source>
        <dbReference type="Proteomes" id="UP000295129"/>
    </source>
</evidence>
<dbReference type="PROSITE" id="PS51340">
    <property type="entry name" value="MOSC"/>
    <property type="match status" value="1"/>
</dbReference>
<dbReference type="Pfam" id="PF03473">
    <property type="entry name" value="MOSC"/>
    <property type="match status" value="1"/>
</dbReference>
<dbReference type="SUPFAM" id="SSF50800">
    <property type="entry name" value="PK beta-barrel domain-like"/>
    <property type="match status" value="1"/>
</dbReference>
<dbReference type="Pfam" id="PF03475">
    <property type="entry name" value="YiiM_3-alpha"/>
    <property type="match status" value="1"/>
</dbReference>
<organism evidence="3 4">
    <name type="scientific">Azoarcus indigens</name>
    <dbReference type="NCBI Taxonomy" id="29545"/>
    <lineage>
        <taxon>Bacteria</taxon>
        <taxon>Pseudomonadati</taxon>
        <taxon>Pseudomonadota</taxon>
        <taxon>Betaproteobacteria</taxon>
        <taxon>Rhodocyclales</taxon>
        <taxon>Zoogloeaceae</taxon>
        <taxon>Azoarcus</taxon>
    </lineage>
</organism>
<gene>
    <name evidence="3" type="ORF">C7389_11856</name>
</gene>
<dbReference type="OrthoDB" id="9786134at2"/>
<dbReference type="Proteomes" id="UP000295129">
    <property type="component" value="Unassembled WGS sequence"/>
</dbReference>